<dbReference type="EMBL" id="RBWY01000001">
    <property type="protein sequence ID" value="RKS86903.1"/>
    <property type="molecule type" value="Genomic_DNA"/>
</dbReference>
<keyword evidence="5 6" id="KW-0472">Membrane</keyword>
<reference evidence="7 8" key="1">
    <citation type="submission" date="2018-10" db="EMBL/GenBank/DDBJ databases">
        <title>Genomic Encyclopedia of Type Strains, Phase IV (KMG-IV): sequencing the most valuable type-strain genomes for metagenomic binning, comparative biology and taxonomic classification.</title>
        <authorList>
            <person name="Goeker M."/>
        </authorList>
    </citation>
    <scope>NUCLEOTIDE SEQUENCE [LARGE SCALE GENOMIC DNA]</scope>
    <source>
        <strain evidence="7 8">DSM 22228</strain>
    </source>
</reference>
<evidence type="ECO:0000256" key="5">
    <source>
        <dbReference type="ARBA" id="ARBA00023136"/>
    </source>
</evidence>
<protein>
    <submittedName>
        <fullName evidence="7">Uncharacterized membrane protein YgdD (TMEM256/DUF423 family)</fullName>
    </submittedName>
</protein>
<proteinExistence type="inferred from homology"/>
<dbReference type="Pfam" id="PF04241">
    <property type="entry name" value="DUF423"/>
    <property type="match status" value="1"/>
</dbReference>
<evidence type="ECO:0000313" key="7">
    <source>
        <dbReference type="EMBL" id="RKS86903.1"/>
    </source>
</evidence>
<sequence>MNRFFLIFAGFFGATGIILGALASHGLSHILSSQNMTIFKLGVEYQMYHTVALLAIAAWLNYQRNRFIILSGWLFILGIICFSGTMYGITYLQLPNIGTAPVGGFAFILGWVLLIVAAFKR</sequence>
<evidence type="ECO:0000313" key="8">
    <source>
        <dbReference type="Proteomes" id="UP000278542"/>
    </source>
</evidence>
<dbReference type="PANTHER" id="PTHR43461">
    <property type="entry name" value="TRANSMEMBRANE PROTEIN 256"/>
    <property type="match status" value="1"/>
</dbReference>
<dbReference type="InterPro" id="IPR006696">
    <property type="entry name" value="DUF423"/>
</dbReference>
<evidence type="ECO:0000256" key="4">
    <source>
        <dbReference type="ARBA" id="ARBA00022989"/>
    </source>
</evidence>
<evidence type="ECO:0000256" key="6">
    <source>
        <dbReference type="SAM" id="Phobius"/>
    </source>
</evidence>
<feature type="transmembrane region" description="Helical" evidence="6">
    <location>
        <begin position="74"/>
        <end position="94"/>
    </location>
</feature>
<dbReference type="AlphaFoldDB" id="A0A495RH98"/>
<gene>
    <name evidence="7" type="ORF">DES39_0109</name>
</gene>
<dbReference type="PANTHER" id="PTHR43461:SF1">
    <property type="entry name" value="TRANSMEMBRANE PROTEIN 256"/>
    <property type="match status" value="1"/>
</dbReference>
<accession>A0A495RH98</accession>
<evidence type="ECO:0000256" key="3">
    <source>
        <dbReference type="ARBA" id="ARBA00022692"/>
    </source>
</evidence>
<feature type="transmembrane region" description="Helical" evidence="6">
    <location>
        <begin position="47"/>
        <end position="62"/>
    </location>
</feature>
<keyword evidence="8" id="KW-1185">Reference proteome</keyword>
<comment type="subcellular location">
    <subcellularLocation>
        <location evidence="1">Membrane</location>
        <topology evidence="1">Multi-pass membrane protein</topology>
    </subcellularLocation>
</comment>
<dbReference type="GO" id="GO:0005886">
    <property type="term" value="C:plasma membrane"/>
    <property type="evidence" value="ECO:0007669"/>
    <property type="project" value="TreeGrafter"/>
</dbReference>
<dbReference type="OrthoDB" id="9802121at2"/>
<comment type="caution">
    <text evidence="7">The sequence shown here is derived from an EMBL/GenBank/DDBJ whole genome shotgun (WGS) entry which is preliminary data.</text>
</comment>
<evidence type="ECO:0000256" key="1">
    <source>
        <dbReference type="ARBA" id="ARBA00004141"/>
    </source>
</evidence>
<dbReference type="RefSeq" id="WP_121143829.1">
    <property type="nucleotide sequence ID" value="NZ_RBWY01000001.1"/>
</dbReference>
<name>A0A495RH98_9GAMM</name>
<keyword evidence="4 6" id="KW-1133">Transmembrane helix</keyword>
<feature type="transmembrane region" description="Helical" evidence="6">
    <location>
        <begin position="100"/>
        <end position="119"/>
    </location>
</feature>
<organism evidence="7 8">
    <name type="scientific">Orbus hercynius</name>
    <dbReference type="NCBI Taxonomy" id="593135"/>
    <lineage>
        <taxon>Bacteria</taxon>
        <taxon>Pseudomonadati</taxon>
        <taxon>Pseudomonadota</taxon>
        <taxon>Gammaproteobacteria</taxon>
        <taxon>Orbales</taxon>
        <taxon>Orbaceae</taxon>
        <taxon>Orbus</taxon>
    </lineage>
</organism>
<dbReference type="Proteomes" id="UP000278542">
    <property type="component" value="Unassembled WGS sequence"/>
</dbReference>
<keyword evidence="3 6" id="KW-0812">Transmembrane</keyword>
<evidence type="ECO:0000256" key="2">
    <source>
        <dbReference type="ARBA" id="ARBA00009694"/>
    </source>
</evidence>
<comment type="similarity">
    <text evidence="2">Belongs to the UPF0382 family.</text>
</comment>